<evidence type="ECO:0000313" key="2">
    <source>
        <dbReference type="EMBL" id="ANE78532.1"/>
    </source>
</evidence>
<reference evidence="2 3" key="1">
    <citation type="submission" date="2016-05" db="EMBL/GenBank/DDBJ databases">
        <title>Complete genome sequence of a phthalic acid esters degrading Mycobacterium sp. YC-RL4.</title>
        <authorList>
            <person name="Ren L."/>
            <person name="Fan S."/>
            <person name="Ruth N."/>
            <person name="Jia Y."/>
            <person name="Wang J."/>
            <person name="Qiao C."/>
        </authorList>
    </citation>
    <scope>NUCLEOTIDE SEQUENCE [LARGE SCALE GENOMIC DNA]</scope>
    <source>
        <strain evidence="2 3">YC-RL4</strain>
    </source>
</reference>
<dbReference type="Proteomes" id="UP000077143">
    <property type="component" value="Chromosome"/>
</dbReference>
<keyword evidence="2" id="KW-0378">Hydrolase</keyword>
<proteinExistence type="predicted"/>
<dbReference type="PANTHER" id="PTHR42977:SF1">
    <property type="entry name" value="BLR6576 PROTEIN"/>
    <property type="match status" value="1"/>
</dbReference>
<dbReference type="Gene3D" id="3.40.50.1820">
    <property type="entry name" value="alpha/beta hydrolase"/>
    <property type="match status" value="1"/>
</dbReference>
<organism evidence="2 3">
    <name type="scientific">Mycobacterium adipatum</name>
    <dbReference type="NCBI Taxonomy" id="1682113"/>
    <lineage>
        <taxon>Bacteria</taxon>
        <taxon>Bacillati</taxon>
        <taxon>Actinomycetota</taxon>
        <taxon>Actinomycetes</taxon>
        <taxon>Mycobacteriales</taxon>
        <taxon>Mycobacteriaceae</taxon>
        <taxon>Mycobacterium</taxon>
    </lineage>
</organism>
<feature type="domain" description="AB hydrolase-1" evidence="1">
    <location>
        <begin position="28"/>
        <end position="155"/>
    </location>
</feature>
<dbReference type="KEGG" id="madi:A7U43_03540"/>
<dbReference type="InterPro" id="IPR000639">
    <property type="entry name" value="Epox_hydrolase-like"/>
</dbReference>
<dbReference type="PANTHER" id="PTHR42977">
    <property type="entry name" value="HYDROLASE-RELATED"/>
    <property type="match status" value="1"/>
</dbReference>
<evidence type="ECO:0000259" key="1">
    <source>
        <dbReference type="Pfam" id="PF00561"/>
    </source>
</evidence>
<accession>A0A172UH86</accession>
<dbReference type="AlphaFoldDB" id="A0A172UH86"/>
<dbReference type="EMBL" id="CP015596">
    <property type="protein sequence ID" value="ANE78532.1"/>
    <property type="molecule type" value="Genomic_DNA"/>
</dbReference>
<dbReference type="InterPro" id="IPR000073">
    <property type="entry name" value="AB_hydrolase_1"/>
</dbReference>
<name>A0A172UH86_9MYCO</name>
<dbReference type="PRINTS" id="PR00412">
    <property type="entry name" value="EPOXHYDRLASE"/>
</dbReference>
<dbReference type="Pfam" id="PF00561">
    <property type="entry name" value="Abhydrolase_1"/>
    <property type="match status" value="2"/>
</dbReference>
<keyword evidence="3" id="KW-1185">Reference proteome</keyword>
<protein>
    <submittedName>
        <fullName evidence="2">Alpha/beta hydrolase</fullName>
    </submittedName>
</protein>
<feature type="domain" description="AB hydrolase-1" evidence="1">
    <location>
        <begin position="222"/>
        <end position="270"/>
    </location>
</feature>
<dbReference type="InterPro" id="IPR051340">
    <property type="entry name" value="Haloalkane_dehalogenase"/>
</dbReference>
<gene>
    <name evidence="2" type="ORF">A7U43_03540</name>
</gene>
<evidence type="ECO:0000313" key="3">
    <source>
        <dbReference type="Proteomes" id="UP000077143"/>
    </source>
</evidence>
<dbReference type="STRING" id="1682113.A7U43_03540"/>
<sequence>MRSTIHHRYADVDGHRIFYREAGPRDAPTLLLLHGFPSSSSMFRGLLPLLADRWHLLAPDHLGFGHSDAPAAGDFGYSFDALSSLTAGLLEQLCVTRYAMYVHDYGAPIGWRLALHDPSAISAIISQSGNAYQIGLQQEFFAPVLAYWEKKSAATERGVRQALTVEATRWQYIAGVGDETLIDPSTWVLDHALLSRPGNDLVQLALFGDYATNLALYPAVQRYFRQSQVPLLAVWGRGDPVFGPAGAQAFATDLPHAEIHLVDGGHFLLESALAETTALIRKFLSAVLPGDGGDCAPGRTRPGCSRTGSGTP</sequence>
<dbReference type="SUPFAM" id="SSF53474">
    <property type="entry name" value="alpha/beta-Hydrolases"/>
    <property type="match status" value="1"/>
</dbReference>
<dbReference type="GO" id="GO:0004301">
    <property type="term" value="F:epoxide hydrolase activity"/>
    <property type="evidence" value="ECO:0007669"/>
    <property type="project" value="TreeGrafter"/>
</dbReference>
<dbReference type="InterPro" id="IPR029058">
    <property type="entry name" value="AB_hydrolase_fold"/>
</dbReference>